<keyword evidence="2 5" id="KW-0812">Transmembrane</keyword>
<name>A0A6I6L674_9SPHN</name>
<dbReference type="PANTHER" id="PTHR37422:SF13">
    <property type="entry name" value="LIPOPOLYSACCHARIDE BIOSYNTHESIS PROTEIN PA4999-RELATED"/>
    <property type="match status" value="1"/>
</dbReference>
<feature type="transmembrane region" description="Helical" evidence="5">
    <location>
        <begin position="69"/>
        <end position="88"/>
    </location>
</feature>
<dbReference type="InterPro" id="IPR007016">
    <property type="entry name" value="O-antigen_ligase-rel_domated"/>
</dbReference>
<feature type="domain" description="O-antigen ligase-related" evidence="6">
    <location>
        <begin position="241"/>
        <end position="387"/>
    </location>
</feature>
<keyword evidence="7" id="KW-0436">Ligase</keyword>
<feature type="transmembrane region" description="Helical" evidence="5">
    <location>
        <begin position="414"/>
        <end position="432"/>
    </location>
</feature>
<feature type="transmembrane region" description="Helical" evidence="5">
    <location>
        <begin position="376"/>
        <end position="402"/>
    </location>
</feature>
<feature type="transmembrane region" description="Helical" evidence="5">
    <location>
        <begin position="151"/>
        <end position="173"/>
    </location>
</feature>
<evidence type="ECO:0000256" key="5">
    <source>
        <dbReference type="SAM" id="Phobius"/>
    </source>
</evidence>
<dbReference type="AlphaFoldDB" id="A0A6I6L674"/>
<keyword evidence="3 5" id="KW-1133">Transmembrane helix</keyword>
<feature type="transmembrane region" description="Helical" evidence="5">
    <location>
        <begin position="44"/>
        <end position="62"/>
    </location>
</feature>
<dbReference type="OrthoDB" id="7628239at2"/>
<feature type="transmembrane region" description="Helical" evidence="5">
    <location>
        <begin position="127"/>
        <end position="144"/>
    </location>
</feature>
<dbReference type="Proteomes" id="UP000428803">
    <property type="component" value="Chromosome"/>
</dbReference>
<dbReference type="GO" id="GO:0016020">
    <property type="term" value="C:membrane"/>
    <property type="evidence" value="ECO:0007669"/>
    <property type="project" value="UniProtKB-SubCell"/>
</dbReference>
<gene>
    <name evidence="7" type="ORF">EUU25_12250</name>
</gene>
<dbReference type="PANTHER" id="PTHR37422">
    <property type="entry name" value="TEICHURONIC ACID BIOSYNTHESIS PROTEIN TUAE"/>
    <property type="match status" value="1"/>
</dbReference>
<feature type="transmembrane region" description="Helical" evidence="5">
    <location>
        <begin position="201"/>
        <end position="217"/>
    </location>
</feature>
<proteinExistence type="predicted"/>
<accession>A0A6I6L674</accession>
<dbReference type="GO" id="GO:0016874">
    <property type="term" value="F:ligase activity"/>
    <property type="evidence" value="ECO:0007669"/>
    <property type="project" value="UniProtKB-KW"/>
</dbReference>
<dbReference type="InterPro" id="IPR051533">
    <property type="entry name" value="WaaL-like"/>
</dbReference>
<evidence type="ECO:0000313" key="8">
    <source>
        <dbReference type="Proteomes" id="UP000428803"/>
    </source>
</evidence>
<dbReference type="RefSeq" id="WP_158901380.1">
    <property type="nucleotide sequence ID" value="NZ_CP035733.1"/>
</dbReference>
<protein>
    <submittedName>
        <fullName evidence="7">O-antigen ligase family protein</fullName>
    </submittedName>
</protein>
<feature type="transmembrane region" description="Helical" evidence="5">
    <location>
        <begin position="284"/>
        <end position="305"/>
    </location>
</feature>
<organism evidence="7 8">
    <name type="scientific">Sphingorhabdus lacus</name>
    <dbReference type="NCBI Taxonomy" id="392610"/>
    <lineage>
        <taxon>Bacteria</taxon>
        <taxon>Pseudomonadati</taxon>
        <taxon>Pseudomonadota</taxon>
        <taxon>Alphaproteobacteria</taxon>
        <taxon>Sphingomonadales</taxon>
        <taxon>Sphingomonadaceae</taxon>
        <taxon>Sphingorhabdus</taxon>
    </lineage>
</organism>
<keyword evidence="8" id="KW-1185">Reference proteome</keyword>
<dbReference type="Pfam" id="PF04932">
    <property type="entry name" value="Wzy_C"/>
    <property type="match status" value="1"/>
</dbReference>
<dbReference type="KEGG" id="slaa:EUU25_12250"/>
<evidence type="ECO:0000256" key="1">
    <source>
        <dbReference type="ARBA" id="ARBA00004141"/>
    </source>
</evidence>
<keyword evidence="4 5" id="KW-0472">Membrane</keyword>
<dbReference type="EMBL" id="CP035733">
    <property type="protein sequence ID" value="QGY81319.1"/>
    <property type="molecule type" value="Genomic_DNA"/>
</dbReference>
<evidence type="ECO:0000256" key="2">
    <source>
        <dbReference type="ARBA" id="ARBA00022692"/>
    </source>
</evidence>
<evidence type="ECO:0000313" key="7">
    <source>
        <dbReference type="EMBL" id="QGY81319.1"/>
    </source>
</evidence>
<reference evidence="8" key="1">
    <citation type="submission" date="2019-01" db="EMBL/GenBank/DDBJ databases">
        <title>Sphingorhabdus lacus sp.nov., isolated from an oligotrophic freshwater lake.</title>
        <authorList>
            <person name="Park M."/>
        </authorList>
    </citation>
    <scope>NUCLEOTIDE SEQUENCE [LARGE SCALE GENOMIC DNA]</scope>
    <source>
        <strain evidence="8">IMCC1753</strain>
    </source>
</reference>
<feature type="transmembrane region" description="Helical" evidence="5">
    <location>
        <begin position="229"/>
        <end position="246"/>
    </location>
</feature>
<evidence type="ECO:0000256" key="3">
    <source>
        <dbReference type="ARBA" id="ARBA00022989"/>
    </source>
</evidence>
<comment type="subcellular location">
    <subcellularLocation>
        <location evidence="1">Membrane</location>
        <topology evidence="1">Multi-pass membrane protein</topology>
    </subcellularLocation>
</comment>
<evidence type="ECO:0000259" key="6">
    <source>
        <dbReference type="Pfam" id="PF04932"/>
    </source>
</evidence>
<evidence type="ECO:0000256" key="4">
    <source>
        <dbReference type="ARBA" id="ARBA00023136"/>
    </source>
</evidence>
<sequence>MVSKLKTSRWQNVRPQFWILSAFLLLVFFTGGSARPDVQSLVVLRPIAVLLCAVAVFTLTAEHVKSNKAIFSFLAALSAIIILHSIPFPNGLVILYSKAHIPANVLELASYGEWIPFSAAPEMTSNTIFSFFVPVTVLALAVQLDREERFLLLYLLIGLALLSSIFAIFQAVAGYGSPFHLYRLTNEGAAVGLFANRNHQALLLSALFPMLMVFAYGANGGTKPRRWRLNFAIAAGSITIPLLLITGSRTGLLLGFVCLASFPLFYKLRIPGEVAVKGKSIRGAVLRLTAALGAVGLLVVVTVFASRAEAIKRIFTGNNGEDTRWAIWEHALHIAWNGFPIGSGSGSFARMYQLYEEDSGLTSSYVNQAHNDWLDVFLTLGVSGIVLATCMIFWVLRLSYAAMRHSPRSSRDAIFARLGMIILFSAAIASFFDYPMRTPIFNAVGIIAYLWLDGIRNTNATPSGPPPSV</sequence>